<accession>A0ABV1YHM5</accession>
<dbReference type="Proteomes" id="UP001464387">
    <property type="component" value="Unassembled WGS sequence"/>
</dbReference>
<name>A0ABV1YHM5_9HYPH</name>
<protein>
    <submittedName>
        <fullName evidence="1">Uncharacterized protein</fullName>
    </submittedName>
</protein>
<gene>
    <name evidence="1" type="ORF">NKI33_16950</name>
</gene>
<keyword evidence="2" id="KW-1185">Reference proteome</keyword>
<dbReference type="EMBL" id="JAMYPJ010000023">
    <property type="protein sequence ID" value="MER8934655.1"/>
    <property type="molecule type" value="Genomic_DNA"/>
</dbReference>
<evidence type="ECO:0000313" key="2">
    <source>
        <dbReference type="Proteomes" id="UP001464387"/>
    </source>
</evidence>
<dbReference type="RefSeq" id="WP_287274055.1">
    <property type="nucleotide sequence ID" value="NZ_JAMYMY010000024.1"/>
</dbReference>
<reference evidence="1 2" key="1">
    <citation type="journal article" date="2024" name="Proc. Natl. Acad. Sci. U.S.A.">
        <title>The evolutionary genomics of adaptation to stress in wild rhizobium bacteria.</title>
        <authorList>
            <person name="Kehlet-Delgado H."/>
            <person name="Montoya A.P."/>
            <person name="Jensen K.T."/>
            <person name="Wendlandt C.E."/>
            <person name="Dexheimer C."/>
            <person name="Roberts M."/>
            <person name="Torres Martinez L."/>
            <person name="Friesen M.L."/>
            <person name="Griffitts J.S."/>
            <person name="Porter S.S."/>
        </authorList>
    </citation>
    <scope>NUCLEOTIDE SEQUENCE [LARGE SCALE GENOMIC DNA]</scope>
    <source>
        <strain evidence="1 2">M0729</strain>
    </source>
</reference>
<sequence>MNSSCGDGNGGVGHALLAACVGGEAFAFPGRAVKTANGDPARNVGRE</sequence>
<proteinExistence type="predicted"/>
<comment type="caution">
    <text evidence="1">The sequence shown here is derived from an EMBL/GenBank/DDBJ whole genome shotgun (WGS) entry which is preliminary data.</text>
</comment>
<organism evidence="1 2">
    <name type="scientific">Mesorhizobium opportunistum</name>
    <dbReference type="NCBI Taxonomy" id="593909"/>
    <lineage>
        <taxon>Bacteria</taxon>
        <taxon>Pseudomonadati</taxon>
        <taxon>Pseudomonadota</taxon>
        <taxon>Alphaproteobacteria</taxon>
        <taxon>Hyphomicrobiales</taxon>
        <taxon>Phyllobacteriaceae</taxon>
        <taxon>Mesorhizobium</taxon>
    </lineage>
</organism>
<evidence type="ECO:0000313" key="1">
    <source>
        <dbReference type="EMBL" id="MER8934655.1"/>
    </source>
</evidence>